<gene>
    <name evidence="3" type="primary">limch1</name>
    <name evidence="3" type="ORF">AWC38_SpisGene21416</name>
</gene>
<dbReference type="SMART" id="SM00033">
    <property type="entry name" value="CH"/>
    <property type="match status" value="1"/>
</dbReference>
<feature type="compositionally biased region" description="Basic and acidic residues" evidence="1">
    <location>
        <begin position="1860"/>
        <end position="1875"/>
    </location>
</feature>
<feature type="compositionally biased region" description="Basic and acidic residues" evidence="1">
    <location>
        <begin position="569"/>
        <end position="588"/>
    </location>
</feature>
<feature type="region of interest" description="Disordered" evidence="1">
    <location>
        <begin position="1747"/>
        <end position="1771"/>
    </location>
</feature>
<comment type="caution">
    <text evidence="3">The sequence shown here is derived from an EMBL/GenBank/DDBJ whole genome shotgun (WGS) entry which is preliminary data.</text>
</comment>
<feature type="compositionally biased region" description="Basic and acidic residues" evidence="1">
    <location>
        <begin position="1175"/>
        <end position="1186"/>
    </location>
</feature>
<feature type="compositionally biased region" description="Basic and acidic residues" evidence="1">
    <location>
        <begin position="1041"/>
        <end position="1072"/>
    </location>
</feature>
<feature type="compositionally biased region" description="Low complexity" evidence="1">
    <location>
        <begin position="592"/>
        <end position="603"/>
    </location>
</feature>
<dbReference type="OrthoDB" id="15627at2759"/>
<dbReference type="InterPro" id="IPR001715">
    <property type="entry name" value="CH_dom"/>
</dbReference>
<dbReference type="Gene3D" id="1.10.418.10">
    <property type="entry name" value="Calponin-like domain"/>
    <property type="match status" value="1"/>
</dbReference>
<feature type="compositionally biased region" description="Basic and acidic residues" evidence="1">
    <location>
        <begin position="1286"/>
        <end position="1300"/>
    </location>
</feature>
<evidence type="ECO:0000313" key="4">
    <source>
        <dbReference type="Proteomes" id="UP000225706"/>
    </source>
</evidence>
<feature type="compositionally biased region" description="Basic and acidic residues" evidence="1">
    <location>
        <begin position="1143"/>
        <end position="1152"/>
    </location>
</feature>
<feature type="compositionally biased region" description="Basic and acidic residues" evidence="1">
    <location>
        <begin position="265"/>
        <end position="288"/>
    </location>
</feature>
<dbReference type="PANTHER" id="PTHR46767">
    <property type="entry name" value="LIM DOMAIN ONLY PROTEIN 7"/>
    <property type="match status" value="1"/>
</dbReference>
<organism evidence="3 4">
    <name type="scientific">Stylophora pistillata</name>
    <name type="common">Smooth cauliflower coral</name>
    <dbReference type="NCBI Taxonomy" id="50429"/>
    <lineage>
        <taxon>Eukaryota</taxon>
        <taxon>Metazoa</taxon>
        <taxon>Cnidaria</taxon>
        <taxon>Anthozoa</taxon>
        <taxon>Hexacorallia</taxon>
        <taxon>Scleractinia</taxon>
        <taxon>Astrocoeniina</taxon>
        <taxon>Pocilloporidae</taxon>
        <taxon>Stylophora</taxon>
    </lineage>
</organism>
<feature type="region of interest" description="Disordered" evidence="1">
    <location>
        <begin position="642"/>
        <end position="665"/>
    </location>
</feature>
<feature type="compositionally biased region" description="Basic and acidic residues" evidence="1">
    <location>
        <begin position="728"/>
        <end position="741"/>
    </location>
</feature>
<feature type="region of interest" description="Disordered" evidence="1">
    <location>
        <begin position="1692"/>
        <end position="1711"/>
    </location>
</feature>
<feature type="region of interest" description="Disordered" evidence="1">
    <location>
        <begin position="262"/>
        <end position="314"/>
    </location>
</feature>
<dbReference type="Proteomes" id="UP000225706">
    <property type="component" value="Unassembled WGS sequence"/>
</dbReference>
<feature type="compositionally biased region" description="Polar residues" evidence="1">
    <location>
        <begin position="650"/>
        <end position="660"/>
    </location>
</feature>
<feature type="compositionally biased region" description="Basic and acidic residues" evidence="1">
    <location>
        <begin position="1748"/>
        <end position="1771"/>
    </location>
</feature>
<feature type="compositionally biased region" description="Basic and acidic residues" evidence="1">
    <location>
        <begin position="1202"/>
        <end position="1225"/>
    </location>
</feature>
<feature type="compositionally biased region" description="Acidic residues" evidence="1">
    <location>
        <begin position="1808"/>
        <end position="1817"/>
    </location>
</feature>
<dbReference type="CDD" id="cd21208">
    <property type="entry name" value="CH_LMO7-like"/>
    <property type="match status" value="1"/>
</dbReference>
<feature type="compositionally biased region" description="Basic and acidic residues" evidence="1">
    <location>
        <begin position="1783"/>
        <end position="1796"/>
    </location>
</feature>
<accession>A0A2B4R9W7</accession>
<feature type="compositionally biased region" description="Basic and acidic residues" evidence="1">
    <location>
        <begin position="460"/>
        <end position="479"/>
    </location>
</feature>
<dbReference type="SUPFAM" id="SSF47576">
    <property type="entry name" value="Calponin-homology domain, CH-domain"/>
    <property type="match status" value="1"/>
</dbReference>
<feature type="compositionally biased region" description="Basic and acidic residues" evidence="1">
    <location>
        <begin position="837"/>
        <end position="872"/>
    </location>
</feature>
<dbReference type="EMBL" id="LSMT01000782">
    <property type="protein sequence ID" value="PFX14431.1"/>
    <property type="molecule type" value="Genomic_DNA"/>
</dbReference>
<feature type="compositionally biased region" description="Basic and acidic residues" evidence="1">
    <location>
        <begin position="945"/>
        <end position="957"/>
    </location>
</feature>
<feature type="compositionally biased region" description="Polar residues" evidence="1">
    <location>
        <begin position="1129"/>
        <end position="1138"/>
    </location>
</feature>
<name>A0A2B4R9W7_STYPI</name>
<feature type="domain" description="Calponin-homology (CH)" evidence="2">
    <location>
        <begin position="32"/>
        <end position="139"/>
    </location>
</feature>
<dbReference type="Pfam" id="PF00307">
    <property type="entry name" value="CH"/>
    <property type="match status" value="1"/>
</dbReference>
<dbReference type="GO" id="GO:0023051">
    <property type="term" value="P:regulation of signaling"/>
    <property type="evidence" value="ECO:0007669"/>
    <property type="project" value="InterPro"/>
</dbReference>
<feature type="region of interest" description="Disordered" evidence="1">
    <location>
        <begin position="1783"/>
        <end position="1875"/>
    </location>
</feature>
<feature type="compositionally biased region" description="Basic and acidic residues" evidence="1">
    <location>
        <begin position="1818"/>
        <end position="1830"/>
    </location>
</feature>
<feature type="region of interest" description="Disordered" evidence="1">
    <location>
        <begin position="990"/>
        <end position="1015"/>
    </location>
</feature>
<dbReference type="PANTHER" id="PTHR46767:SF1">
    <property type="entry name" value="LIM DOMAIN ONLY PROTEIN 7"/>
    <property type="match status" value="1"/>
</dbReference>
<dbReference type="STRING" id="50429.A0A2B4R9W7"/>
<sequence>MASSSESRKEGKLRRLSSREQREQFNIYISSDPALIESRRWIEEVTRKEFKSHNFRESLADGILLCELVEIVGGLSLGRINRLPIAYAGIDNVNLFFKACERLGLKRLHLFDVTDLQEVTIRRGDSTSSRLKETQRRLENVTITILWLAKAAHNQGYQGPALDYSCFTHLIPQANLGKKGRRSRKRHSLSDLEDRVFDKIDISDKKEKFRNLENEAKQKTVHLEVNRRKSTGGILKKSRKKSLSWNEEEIIHSYTYSDYLQNRMPDPKFHDQKDIYNRRNQPDSNQERSRRRSSGSSDRGLTSPPPISLGRRVEVDLKEKQKKFEGLDKNAEEQSAVLIGKARPKSWGPGEIRKALEKQGSVDVAFKDKHQNYEKLQRQATTESAVLEGKLRPQADRDGRPQKVILGGRSDVKLREKQKDFERRDYQAQREKAVLEGKLRTSAVDGKEIRENPVMIPKREQIKLGEKKATFEQLDKQAEQDSSILRGQYKPSPTDTGSLKRSSRVGLPRDANVGLLEKQRTFEEKDSQAKKESEILEKNKRNSYGSPVKEPTPLSTSTRPRIAGFQSSLDRKKDASDVTRRNQQERPSRPVSNYYDYSSYNDYPKANGVDEISASTEGIYQVSAEEPVESLPSVGYERVNTRQNERGFSAEQNNPTNRNGEYSDYVKRRYEESKRRHASAEEPVEINLTDAKNLSYRDLVRAPRKKSRETFIREKNTVVPAEEMPWRKEVREVKEKRHLYSDEEQDASYGPRPTSPRSELGKTQYLELVAPPFKKKVYTSDGEKKSAGENALEMPWRKEVRDRRSESDEEPQPSNSELARIRPPSLKTRDAFVTTGNDKDADEMPWRKEVRELKERPRAEDDLEYQGDKPSPELDPSPSPNFRKMSYKEFINVPSKKRREVFQAQLQKEEEEMPWRKEVREIKKSMAEDEEGEYQKTSATLAHSAPEHNDRKLDYKDFSPKLTRKAKEGFLVSQDKEEEEMPWRKEVREMKRSVLEDEPVKRSSATNVHSSQEAIRDYRKLSYRDFVARPRKKSFESFLSSEEKEKEEMPWRKEVRELKYRPPDDEEIKQSSRSELQSSNDDSFHNIRDHPTKRATEGERQRSRNEPYHVHPAGVGNMSYNDFACPPSKTDQLQGQAQRKTRVKDLTRKFTDIEAENTLPRKGGPPARKSLVDIGELKRIEREMRTKSWHGIPDDYDSDDDYERRRTRSEEEAEERVRQHYHRENISGMEELDDVFQDPEGYFDQIRAPPPEKFNGVVAEEVPVQHSAPSWNERDDRGLQVVTVRSADDHDHYNRYDIHEQPSSFSISSEGSYDKRTVRDGYLSKNTPSEDRVVVKQTWIQPNRVELPEASPNPPEHEGRKNVHREYVERDEGQFLPQPYKDERSYQRDYMKRIPFQPNVDYHRNEETFLSRGVDLNEEKCFIDESYYTEQNQPYYPGGYDYRGRNQGQMDNEDWKQRVVRLDPREHRNQPAKVSVKGDNAMVFGSPIMVTAKPRPQQLTQNEGQGDYRQKQSGVYDFLPVEERFLNDRDVIPTKKESSYSNRNTVESIPSDKEQMENARRRLLQDIKHRGENGVIKPPQEPRMPSRPQVFGVFARTDQRITYNLDDMREGQPSNLPQKELEYNFQEHRLRDVQDSLQGFTEGVDRQGVTLYMERRLQQDGEGYDYENIASSQTELHPVVVSAVESQTRRWGDGAFEASPSKDENRAGRGRVMNFSHDQEEEMHEGQKKEGTNVIGDGTVVYAAAEPVQREGYDADRKREQRQKEEMVKEQLRDAEYREKYRREFEEKNRKQRENSKYLMSQLQMTMDGEEDYEDETERPRNDEIGERREIPRKKSHSSDDEILKAVAAEEDDWQTKLNKKAESEKKETRRSEPP</sequence>
<feature type="compositionally biased region" description="Basic and acidic residues" evidence="1">
    <location>
        <begin position="795"/>
        <end position="806"/>
    </location>
</feature>
<feature type="compositionally biased region" description="Basic and acidic residues" evidence="1">
    <location>
        <begin position="389"/>
        <end position="401"/>
    </location>
</feature>
<dbReference type="InterPro" id="IPR029978">
    <property type="entry name" value="LMO-7"/>
</dbReference>
<feature type="region of interest" description="Disordered" evidence="1">
    <location>
        <begin position="1035"/>
        <end position="1231"/>
    </location>
</feature>
<protein>
    <submittedName>
        <fullName evidence="3">LIM and calponin-likey domains-containing protein 1</fullName>
    </submittedName>
</protein>
<feature type="region of interest" description="Disordered" evidence="1">
    <location>
        <begin position="377"/>
        <end position="411"/>
    </location>
</feature>
<feature type="compositionally biased region" description="Basic and acidic residues" evidence="1">
    <location>
        <begin position="990"/>
        <end position="1001"/>
    </location>
</feature>
<feature type="region of interest" description="Disordered" evidence="1">
    <location>
        <begin position="1284"/>
        <end position="1328"/>
    </location>
</feature>
<feature type="region of interest" description="Disordered" evidence="1">
    <location>
        <begin position="460"/>
        <end position="609"/>
    </location>
</feature>
<feature type="compositionally biased region" description="Polar residues" evidence="1">
    <location>
        <begin position="480"/>
        <end position="500"/>
    </location>
</feature>
<feature type="compositionally biased region" description="Basic and acidic residues" evidence="1">
    <location>
        <begin position="517"/>
        <end position="540"/>
    </location>
</feature>
<evidence type="ECO:0000259" key="2">
    <source>
        <dbReference type="PROSITE" id="PS50021"/>
    </source>
</evidence>
<proteinExistence type="predicted"/>
<evidence type="ECO:0000313" key="3">
    <source>
        <dbReference type="EMBL" id="PFX14431.1"/>
    </source>
</evidence>
<feature type="compositionally biased region" description="Polar residues" evidence="1">
    <location>
        <begin position="1301"/>
        <end position="1311"/>
    </location>
</feature>
<feature type="compositionally biased region" description="Polar residues" evidence="1">
    <location>
        <begin position="1003"/>
        <end position="1013"/>
    </location>
</feature>
<dbReference type="PROSITE" id="PS50021">
    <property type="entry name" value="CH"/>
    <property type="match status" value="1"/>
</dbReference>
<feature type="compositionally biased region" description="Basic and acidic residues" evidence="1">
    <location>
        <begin position="1082"/>
        <end position="1109"/>
    </location>
</feature>
<keyword evidence="4" id="KW-1185">Reference proteome</keyword>
<evidence type="ECO:0000256" key="1">
    <source>
        <dbReference type="SAM" id="MobiDB-lite"/>
    </source>
</evidence>
<feature type="region of interest" description="Disordered" evidence="1">
    <location>
        <begin position="926"/>
        <end position="957"/>
    </location>
</feature>
<reference evidence="4" key="1">
    <citation type="journal article" date="2017" name="bioRxiv">
        <title>Comparative analysis of the genomes of Stylophora pistillata and Acropora digitifera provides evidence for extensive differences between species of corals.</title>
        <authorList>
            <person name="Voolstra C.R."/>
            <person name="Li Y."/>
            <person name="Liew Y.J."/>
            <person name="Baumgarten S."/>
            <person name="Zoccola D."/>
            <person name="Flot J.-F."/>
            <person name="Tambutte S."/>
            <person name="Allemand D."/>
            <person name="Aranda M."/>
        </authorList>
    </citation>
    <scope>NUCLEOTIDE SEQUENCE [LARGE SCALE GENOMIC DNA]</scope>
</reference>
<dbReference type="InterPro" id="IPR036872">
    <property type="entry name" value="CH_dom_sf"/>
</dbReference>
<feature type="region of interest" description="Disordered" evidence="1">
    <location>
        <begin position="728"/>
        <end position="883"/>
    </location>
</feature>
<dbReference type="GO" id="GO:0030155">
    <property type="term" value="P:regulation of cell adhesion"/>
    <property type="evidence" value="ECO:0007669"/>
    <property type="project" value="InterPro"/>
</dbReference>